<evidence type="ECO:0000313" key="13">
    <source>
        <dbReference type="EMBL" id="KZS93568.1"/>
    </source>
</evidence>
<dbReference type="Gene3D" id="3.40.50.150">
    <property type="entry name" value="Vaccinia Virus protein VP39"/>
    <property type="match status" value="1"/>
</dbReference>
<dbReference type="EMBL" id="KV419407">
    <property type="protein sequence ID" value="KZS93568.1"/>
    <property type="molecule type" value="Genomic_DNA"/>
</dbReference>
<comment type="similarity">
    <text evidence="9">Belongs to the class I-like SAM-binding methyltransferase superfamily. TRM61 family.</text>
</comment>
<evidence type="ECO:0000313" key="14">
    <source>
        <dbReference type="Proteomes" id="UP000076722"/>
    </source>
</evidence>
<dbReference type="CDD" id="cd02440">
    <property type="entry name" value="AdoMet_MTases"/>
    <property type="match status" value="1"/>
</dbReference>
<dbReference type="PANTHER" id="PTHR12133">
    <property type="entry name" value="TRNA (ADENINE(58)-N(1))-METHYLTRANSFERASE"/>
    <property type="match status" value="1"/>
</dbReference>
<dbReference type="SUPFAM" id="SSF53335">
    <property type="entry name" value="S-adenosyl-L-methionine-dependent methyltransferases"/>
    <property type="match status" value="1"/>
</dbReference>
<feature type="region of interest" description="Disordered" evidence="11">
    <location>
        <begin position="262"/>
        <end position="332"/>
    </location>
</feature>
<dbReference type="Proteomes" id="UP000076722">
    <property type="component" value="Unassembled WGS sequence"/>
</dbReference>
<evidence type="ECO:0000256" key="7">
    <source>
        <dbReference type="ARBA" id="ARBA00022694"/>
    </source>
</evidence>
<keyword evidence="14" id="KW-1185">Reference proteome</keyword>
<comment type="catalytic activity">
    <reaction evidence="9">
        <text>adenosine(58) in tRNA + S-adenosyl-L-methionine = N(1)-methyladenosine(58) in tRNA + S-adenosyl-L-homocysteine + H(+)</text>
        <dbReference type="Rhea" id="RHEA:43152"/>
        <dbReference type="Rhea" id="RHEA-COMP:10365"/>
        <dbReference type="Rhea" id="RHEA-COMP:10366"/>
        <dbReference type="ChEBI" id="CHEBI:15378"/>
        <dbReference type="ChEBI" id="CHEBI:57856"/>
        <dbReference type="ChEBI" id="CHEBI:59789"/>
        <dbReference type="ChEBI" id="CHEBI:74411"/>
        <dbReference type="ChEBI" id="CHEBI:74491"/>
        <dbReference type="EC" id="2.1.1.220"/>
    </reaction>
</comment>
<evidence type="ECO:0000256" key="2">
    <source>
        <dbReference type="ARBA" id="ARBA00012796"/>
    </source>
</evidence>
<dbReference type="PROSITE" id="PS51620">
    <property type="entry name" value="SAM_TRM61"/>
    <property type="match status" value="1"/>
</dbReference>
<dbReference type="EC" id="2.1.1.220" evidence="2 9"/>
<dbReference type="InterPro" id="IPR029063">
    <property type="entry name" value="SAM-dependent_MTases_sf"/>
</dbReference>
<reference evidence="13 14" key="1">
    <citation type="journal article" date="2016" name="Mol. Biol. Evol.">
        <title>Comparative Genomics of Early-Diverging Mushroom-Forming Fungi Provides Insights into the Origins of Lignocellulose Decay Capabilities.</title>
        <authorList>
            <person name="Nagy L.G."/>
            <person name="Riley R."/>
            <person name="Tritt A."/>
            <person name="Adam C."/>
            <person name="Daum C."/>
            <person name="Floudas D."/>
            <person name="Sun H."/>
            <person name="Yadav J.S."/>
            <person name="Pangilinan J."/>
            <person name="Larsson K.H."/>
            <person name="Matsuura K."/>
            <person name="Barry K."/>
            <person name="Labutti K."/>
            <person name="Kuo R."/>
            <person name="Ohm R.A."/>
            <person name="Bhattacharya S.S."/>
            <person name="Shirouzu T."/>
            <person name="Yoshinaga Y."/>
            <person name="Martin F.M."/>
            <person name="Grigoriev I.V."/>
            <person name="Hibbett D.S."/>
        </authorList>
    </citation>
    <scope>NUCLEOTIDE SEQUENCE [LARGE SCALE GENOMIC DNA]</scope>
    <source>
        <strain evidence="13 14">HHB9708</strain>
    </source>
</reference>
<keyword evidence="6 9" id="KW-0949">S-adenosyl-L-methionine</keyword>
<dbReference type="PIRSF" id="PIRSF017269">
    <property type="entry name" value="GCD14"/>
    <property type="match status" value="1"/>
</dbReference>
<organism evidence="13 14">
    <name type="scientific">Sistotremastrum niveocremeum HHB9708</name>
    <dbReference type="NCBI Taxonomy" id="1314777"/>
    <lineage>
        <taxon>Eukaryota</taxon>
        <taxon>Fungi</taxon>
        <taxon>Dikarya</taxon>
        <taxon>Basidiomycota</taxon>
        <taxon>Agaricomycotina</taxon>
        <taxon>Agaricomycetes</taxon>
        <taxon>Sistotremastrales</taxon>
        <taxon>Sistotremastraceae</taxon>
        <taxon>Sertulicium</taxon>
        <taxon>Sertulicium niveocremeum</taxon>
    </lineage>
</organism>
<dbReference type="STRING" id="1314777.A0A164UVB1"/>
<dbReference type="FunFam" id="3.40.50.150:FF:000247">
    <property type="entry name" value="tRNA (adenine(58)-N(1))-methyltransferase catalytic subunit TRM61"/>
    <property type="match status" value="1"/>
</dbReference>
<evidence type="ECO:0000256" key="8">
    <source>
        <dbReference type="ARBA" id="ARBA00023242"/>
    </source>
</evidence>
<feature type="binding site" evidence="10">
    <location>
        <position position="133"/>
    </location>
    <ligand>
        <name>S-adenosyl-L-methionine</name>
        <dbReference type="ChEBI" id="CHEBI:59789"/>
    </ligand>
</feature>
<evidence type="ECO:0000256" key="1">
    <source>
        <dbReference type="ARBA" id="ARBA00004123"/>
    </source>
</evidence>
<dbReference type="InterPro" id="IPR049470">
    <property type="entry name" value="TRM61_C"/>
</dbReference>
<gene>
    <name evidence="13" type="ORF">SISNIDRAFT_441468</name>
</gene>
<feature type="region of interest" description="Disordered" evidence="11">
    <location>
        <begin position="358"/>
        <end position="384"/>
    </location>
</feature>
<dbReference type="GO" id="GO:0031515">
    <property type="term" value="C:tRNA (m1A) methyltransferase complex"/>
    <property type="evidence" value="ECO:0007669"/>
    <property type="project" value="UniProtKB-UniRule"/>
</dbReference>
<feature type="domain" description="tRNA (adenine(58)-N(1))-methyltransferase catalytic subunit TRM61 C-terminal" evidence="12">
    <location>
        <begin position="62"/>
        <end position="352"/>
    </location>
</feature>
<dbReference type="Gene3D" id="3.10.330.20">
    <property type="match status" value="1"/>
</dbReference>
<dbReference type="GO" id="GO:0030488">
    <property type="term" value="P:tRNA methylation"/>
    <property type="evidence" value="ECO:0007669"/>
    <property type="project" value="InterPro"/>
</dbReference>
<dbReference type="PANTHER" id="PTHR12133:SF2">
    <property type="entry name" value="TRNA (ADENINE(58)-N(1))-METHYLTRANSFERASE CATALYTIC SUBUNIT TRMT61A"/>
    <property type="match status" value="1"/>
</dbReference>
<sequence>MWSVAPTVASGDTVILWLGRDIIQALVVTPGKVFNGRYGAFPHDALVGVLYGSKVFSQKERGFLYVLRPTPELWTLALPHRTQILYLADIAFVTSMLAVRPGSTVIEAGTGSGSFSHSVARTVGSKGHLFSFDFHQDRVDKARIEFLRHGLHQRITLAHRNVCKDGFGLLDRADAVFLDLPAPWEAVPHVKLALRSDISARVCCFSPCIEQVMRTVAALNENAFSEIQTYESLLFPQETYSNPAPPPVSQITNALKESEIKREQRRLRQISNAQLRKRKRDEDADDQNLKRPRLQDPAPSDPGSSSSVPQPVPDADPDHRAPADLPDNPPKIVVSKTIPEVRGHTSYLTFAILLPSEFRPRSHDATTLDTNIEQSATKQEQSVQ</sequence>
<dbReference type="GO" id="GO:0005634">
    <property type="term" value="C:nucleus"/>
    <property type="evidence" value="ECO:0007669"/>
    <property type="project" value="UniProtKB-SubCell"/>
</dbReference>
<keyword evidence="8 9" id="KW-0539">Nucleus</keyword>
<dbReference type="Pfam" id="PF08704">
    <property type="entry name" value="GCD14"/>
    <property type="match status" value="1"/>
</dbReference>
<evidence type="ECO:0000256" key="10">
    <source>
        <dbReference type="PIRSR" id="PIRSR017269-1"/>
    </source>
</evidence>
<evidence type="ECO:0000256" key="5">
    <source>
        <dbReference type="ARBA" id="ARBA00022679"/>
    </source>
</evidence>
<comment type="subcellular location">
    <subcellularLocation>
        <location evidence="1 9">Nucleus</location>
    </subcellularLocation>
</comment>
<keyword evidence="5 9" id="KW-0808">Transferase</keyword>
<dbReference type="OrthoDB" id="1925287at2759"/>
<keyword evidence="7 9" id="KW-0819">tRNA processing</keyword>
<evidence type="ECO:0000256" key="4">
    <source>
        <dbReference type="ARBA" id="ARBA00022603"/>
    </source>
</evidence>
<accession>A0A164UVB1</accession>
<keyword evidence="4 9" id="KW-0489">Methyltransferase</keyword>
<evidence type="ECO:0000256" key="6">
    <source>
        <dbReference type="ARBA" id="ARBA00022691"/>
    </source>
</evidence>
<feature type="compositionally biased region" description="Polar residues" evidence="11">
    <location>
        <begin position="367"/>
        <end position="384"/>
    </location>
</feature>
<dbReference type="GO" id="GO:0160107">
    <property type="term" value="F:tRNA (adenine(58)-N1)-methyltransferase activity"/>
    <property type="evidence" value="ECO:0007669"/>
    <property type="project" value="UniProtKB-EC"/>
</dbReference>
<proteinExistence type="inferred from homology"/>
<evidence type="ECO:0000256" key="9">
    <source>
        <dbReference type="PIRNR" id="PIRNR017269"/>
    </source>
</evidence>
<evidence type="ECO:0000259" key="12">
    <source>
        <dbReference type="Pfam" id="PF08704"/>
    </source>
</evidence>
<feature type="compositionally biased region" description="Low complexity" evidence="11">
    <location>
        <begin position="295"/>
        <end position="309"/>
    </location>
</feature>
<evidence type="ECO:0000256" key="3">
    <source>
        <dbReference type="ARBA" id="ARBA00015963"/>
    </source>
</evidence>
<name>A0A164UVB1_9AGAM</name>
<evidence type="ECO:0000256" key="11">
    <source>
        <dbReference type="SAM" id="MobiDB-lite"/>
    </source>
</evidence>
<dbReference type="InterPro" id="IPR014816">
    <property type="entry name" value="tRNA_MeTrfase_Gcd14"/>
</dbReference>
<comment type="function">
    <text evidence="9">Catalytic subunit of tRNA (adenine-N(1)-)-methyltransferase, which catalyzes the formation of N(1)-methyladenine at position 58 (m1A58) in initiator methionyl-tRNA.</text>
</comment>
<feature type="binding site" evidence="10">
    <location>
        <position position="179"/>
    </location>
    <ligand>
        <name>S-adenosyl-L-methionine</name>
        <dbReference type="ChEBI" id="CHEBI:59789"/>
    </ligand>
</feature>
<protein>
    <recommendedName>
        <fullName evidence="3 9">tRNA (adenine(58)-N(1))-methyltransferase catalytic subunit TRM61</fullName>
        <ecNumber evidence="2 9">2.1.1.220</ecNumber>
    </recommendedName>
</protein>
<dbReference type="AlphaFoldDB" id="A0A164UVB1"/>